<dbReference type="AlphaFoldDB" id="A0A381ZR51"/>
<dbReference type="Pfam" id="PF08897">
    <property type="entry name" value="DUF1841"/>
    <property type="match status" value="1"/>
</dbReference>
<gene>
    <name evidence="1" type="ORF">METZ01_LOCUS144574</name>
</gene>
<reference evidence="1" key="1">
    <citation type="submission" date="2018-05" db="EMBL/GenBank/DDBJ databases">
        <authorList>
            <person name="Lanie J.A."/>
            <person name="Ng W.-L."/>
            <person name="Kazmierczak K.M."/>
            <person name="Andrzejewski T.M."/>
            <person name="Davidsen T.M."/>
            <person name="Wayne K.J."/>
            <person name="Tettelin H."/>
            <person name="Glass J.I."/>
            <person name="Rusch D."/>
            <person name="Podicherti R."/>
            <person name="Tsui H.-C.T."/>
            <person name="Winkler M.E."/>
        </authorList>
    </citation>
    <scope>NUCLEOTIDE SEQUENCE</scope>
</reference>
<proteinExistence type="predicted"/>
<dbReference type="EMBL" id="UINC01022333">
    <property type="protein sequence ID" value="SVA91720.1"/>
    <property type="molecule type" value="Genomic_DNA"/>
</dbReference>
<name>A0A381ZR51_9ZZZZ</name>
<evidence type="ECO:0008006" key="2">
    <source>
        <dbReference type="Google" id="ProtNLM"/>
    </source>
</evidence>
<dbReference type="InterPro" id="IPR014993">
    <property type="entry name" value="DUF1841"/>
</dbReference>
<sequence>MDFDKESQQRILRVAADKNEGRPAEEIDGRIAKVLELHPEFDPIWEEGEMASMPRKVNGMIVNPFVHTVLHVTIDRQIQMEDPEYVAVAYERLVGQGMDSHAALHAIIAIYANLHFAKTRRDMQFDSLAYETQINRLIFKSE</sequence>
<protein>
    <recommendedName>
        <fullName evidence="2">DUF1841 domain-containing protein</fullName>
    </recommendedName>
</protein>
<evidence type="ECO:0000313" key="1">
    <source>
        <dbReference type="EMBL" id="SVA91720.1"/>
    </source>
</evidence>
<accession>A0A381ZR51</accession>
<organism evidence="1">
    <name type="scientific">marine metagenome</name>
    <dbReference type="NCBI Taxonomy" id="408172"/>
    <lineage>
        <taxon>unclassified sequences</taxon>
        <taxon>metagenomes</taxon>
        <taxon>ecological metagenomes</taxon>
    </lineage>
</organism>